<dbReference type="SUPFAM" id="SSF54373">
    <property type="entry name" value="FAD-linked reductases, C-terminal domain"/>
    <property type="match status" value="1"/>
</dbReference>
<evidence type="ECO:0000313" key="2">
    <source>
        <dbReference type="EMBL" id="KAF8688676.1"/>
    </source>
</evidence>
<feature type="non-terminal residue" evidence="2">
    <location>
        <position position="477"/>
    </location>
</feature>
<evidence type="ECO:0000313" key="3">
    <source>
        <dbReference type="Proteomes" id="UP000602905"/>
    </source>
</evidence>
<evidence type="ECO:0000259" key="1">
    <source>
        <dbReference type="Pfam" id="PF01593"/>
    </source>
</evidence>
<dbReference type="Gene3D" id="3.90.660.10">
    <property type="match status" value="1"/>
</dbReference>
<dbReference type="GO" id="GO:0001716">
    <property type="term" value="F:L-amino-acid oxidase activity"/>
    <property type="evidence" value="ECO:0007669"/>
    <property type="project" value="TreeGrafter"/>
</dbReference>
<dbReference type="GO" id="GO:0009063">
    <property type="term" value="P:amino acid catabolic process"/>
    <property type="evidence" value="ECO:0007669"/>
    <property type="project" value="TreeGrafter"/>
</dbReference>
<dbReference type="InterPro" id="IPR050281">
    <property type="entry name" value="Flavin_monoamine_oxidase"/>
</dbReference>
<dbReference type="PANTHER" id="PTHR10742:SF342">
    <property type="entry name" value="AMINE OXIDASE"/>
    <property type="match status" value="1"/>
</dbReference>
<dbReference type="Pfam" id="PF01593">
    <property type="entry name" value="Amino_oxidase"/>
    <property type="match status" value="1"/>
</dbReference>
<proteinExistence type="predicted"/>
<dbReference type="Proteomes" id="UP000602905">
    <property type="component" value="Unassembled WGS sequence"/>
</dbReference>
<dbReference type="InterPro" id="IPR002937">
    <property type="entry name" value="Amino_oxidase"/>
</dbReference>
<protein>
    <submittedName>
        <fullName evidence="2">Flavin containing amine oxidoreductase</fullName>
    </submittedName>
</protein>
<dbReference type="PANTHER" id="PTHR10742">
    <property type="entry name" value="FLAVIN MONOAMINE OXIDASE"/>
    <property type="match status" value="1"/>
</dbReference>
<feature type="domain" description="Amine oxidase" evidence="1">
    <location>
        <begin position="140"/>
        <end position="340"/>
    </location>
</feature>
<accession>A0A8H7LST6</accession>
<dbReference type="AlphaFoldDB" id="A0A8H7LST6"/>
<gene>
    <name evidence="2" type="ORF">RHS03_09630</name>
</gene>
<dbReference type="InterPro" id="IPR036188">
    <property type="entry name" value="FAD/NAD-bd_sf"/>
</dbReference>
<reference evidence="2" key="1">
    <citation type="submission" date="2020-09" db="EMBL/GenBank/DDBJ databases">
        <title>Comparative genome analyses of four rice-infecting Rhizoctonia solani isolates reveal extensive enrichment of homogalacturonan modification genes.</title>
        <authorList>
            <person name="Lee D.-Y."/>
            <person name="Jeon J."/>
            <person name="Kim K.-T."/>
            <person name="Cheong K."/>
            <person name="Song H."/>
            <person name="Choi G."/>
            <person name="Ko J."/>
            <person name="Opiyo S.O."/>
            <person name="Zuo S."/>
            <person name="Madhav S."/>
            <person name="Lee Y.-H."/>
            <person name="Wang G.-L."/>
        </authorList>
    </citation>
    <scope>NUCLEOTIDE SEQUENCE</scope>
    <source>
        <strain evidence="2">AG1-IA WGL</strain>
    </source>
</reference>
<comment type="caution">
    <text evidence="2">The sequence shown here is derived from an EMBL/GenBank/DDBJ whole genome shotgun (WGS) entry which is preliminary data.</text>
</comment>
<dbReference type="OrthoDB" id="7777654at2759"/>
<organism evidence="2 3">
    <name type="scientific">Rhizoctonia solani</name>
    <dbReference type="NCBI Taxonomy" id="456999"/>
    <lineage>
        <taxon>Eukaryota</taxon>
        <taxon>Fungi</taxon>
        <taxon>Dikarya</taxon>
        <taxon>Basidiomycota</taxon>
        <taxon>Agaricomycotina</taxon>
        <taxon>Agaricomycetes</taxon>
        <taxon>Cantharellales</taxon>
        <taxon>Ceratobasidiaceae</taxon>
        <taxon>Rhizoctonia</taxon>
    </lineage>
</organism>
<sequence>MQPVFDLMTHLGMTLESELLAPFITSDHSYNNIIWIHNKKLPRKALEVLQHANPPNYDTFETNVPGLKGLLENIIDSQVLELKSCLLDDWDKSWDQLMEYDNWTAQQYMLFGSSSPLTPNVTSYLEVIYGSNFTGVYDFALSEIFLDIINFQHENPIKRFPIEGGADTLVSGAAGFLSKKVKCGRRVTSVSPNNPEDSDFPRTIELTFSGGEKSTYSHVISTVPFTCLSLVDTSKLNLSWPTETALRSLRYIDSVKIAIKFTERWWGGSPNKQLGGKPTTDRPMHSVIYPSYGIGGSSAVLIADCTWGQDAARIGSMVEEDEVHPYSFTTILRDLAEMHDIRDPTTGGIDYDVLPGVLIGHHAWNWGTSEFSSCRLPAKLELEPVANKDIRRVCILWTQQPVYSTARSNFYAPTSWLVGASSSTFRSLYEIFIAEGQEDLIARLIADDSPFKSAAKYEINLDQTAKQVGIGQAMRQQ</sequence>
<dbReference type="EMBL" id="JACYCD010000692">
    <property type="protein sequence ID" value="KAF8688676.1"/>
    <property type="molecule type" value="Genomic_DNA"/>
</dbReference>
<name>A0A8H7LST6_9AGAM</name>
<dbReference type="SUPFAM" id="SSF51905">
    <property type="entry name" value="FAD/NAD(P)-binding domain"/>
    <property type="match status" value="1"/>
</dbReference>